<evidence type="ECO:0000256" key="2">
    <source>
        <dbReference type="ARBA" id="ARBA00022723"/>
    </source>
</evidence>
<proteinExistence type="predicted"/>
<feature type="region of interest" description="Disordered" evidence="5">
    <location>
        <begin position="1"/>
        <end position="24"/>
    </location>
</feature>
<sequence length="84" mass="9094">MTTSTPEPEQIQQPQATIKTVDDGPLQVKGSFQVVDHNGDAYEFPGRTAFLCRCGHSATKPFCDGSHKRAGFTAHGRASDQETT</sequence>
<name>A0ABP9UAK4_9MICO</name>
<evidence type="ECO:0000313" key="7">
    <source>
        <dbReference type="EMBL" id="GAA5342395.1"/>
    </source>
</evidence>
<evidence type="ECO:0000256" key="3">
    <source>
        <dbReference type="ARBA" id="ARBA00023004"/>
    </source>
</evidence>
<comment type="caution">
    <text evidence="7">The sequence shown here is derived from an EMBL/GenBank/DDBJ whole genome shotgun (WGS) entry which is preliminary data.</text>
</comment>
<accession>A0ABP9UAK4</accession>
<dbReference type="RefSeq" id="WP_342039113.1">
    <property type="nucleotide sequence ID" value="NZ_BAABBK010000025.1"/>
</dbReference>
<evidence type="ECO:0000256" key="4">
    <source>
        <dbReference type="ARBA" id="ARBA00023014"/>
    </source>
</evidence>
<dbReference type="SMART" id="SM00704">
    <property type="entry name" value="ZnF_CDGSH"/>
    <property type="match status" value="1"/>
</dbReference>
<gene>
    <name evidence="7" type="ORF">KACC15558_34360</name>
</gene>
<feature type="compositionally biased region" description="Polar residues" evidence="5">
    <location>
        <begin position="1"/>
        <end position="18"/>
    </location>
</feature>
<evidence type="ECO:0000259" key="6">
    <source>
        <dbReference type="SMART" id="SM00704"/>
    </source>
</evidence>
<dbReference type="InterPro" id="IPR042216">
    <property type="entry name" value="MitoNEET_CISD"/>
</dbReference>
<keyword evidence="4" id="KW-0411">Iron-sulfur</keyword>
<dbReference type="Proteomes" id="UP001498935">
    <property type="component" value="Unassembled WGS sequence"/>
</dbReference>
<dbReference type="Gene3D" id="3.40.5.90">
    <property type="entry name" value="CDGSH iron-sulfur domain, mitoNEET-type"/>
    <property type="match status" value="1"/>
</dbReference>
<feature type="region of interest" description="Disordered" evidence="5">
    <location>
        <begin position="65"/>
        <end position="84"/>
    </location>
</feature>
<keyword evidence="2" id="KW-0479">Metal-binding</keyword>
<dbReference type="Pfam" id="PF09360">
    <property type="entry name" value="zf-CDGSH"/>
    <property type="match status" value="1"/>
</dbReference>
<dbReference type="InterPro" id="IPR018967">
    <property type="entry name" value="FeS-contain_CDGSH-typ"/>
</dbReference>
<evidence type="ECO:0000313" key="8">
    <source>
        <dbReference type="Proteomes" id="UP001498935"/>
    </source>
</evidence>
<keyword evidence="8" id="KW-1185">Reference proteome</keyword>
<organism evidence="7 8">
    <name type="scientific">Brevibacterium ammoniilyticum</name>
    <dbReference type="NCBI Taxonomy" id="1046555"/>
    <lineage>
        <taxon>Bacteria</taxon>
        <taxon>Bacillati</taxon>
        <taxon>Actinomycetota</taxon>
        <taxon>Actinomycetes</taxon>
        <taxon>Micrococcales</taxon>
        <taxon>Brevibacteriaceae</taxon>
        <taxon>Brevibacterium</taxon>
    </lineage>
</organism>
<dbReference type="EMBL" id="BAABNP010000024">
    <property type="protein sequence ID" value="GAA5342395.1"/>
    <property type="molecule type" value="Genomic_DNA"/>
</dbReference>
<feature type="domain" description="Iron-binding zinc finger CDGSH type" evidence="6">
    <location>
        <begin position="40"/>
        <end position="73"/>
    </location>
</feature>
<keyword evidence="3" id="KW-0408">Iron</keyword>
<protein>
    <recommendedName>
        <fullName evidence="6">Iron-binding zinc finger CDGSH type domain-containing protein</fullName>
    </recommendedName>
</protein>
<reference evidence="7 8" key="1">
    <citation type="submission" date="2024-02" db="EMBL/GenBank/DDBJ databases">
        <title>Characterization of antibiotic resistant novel bacterial strains and their environmental applications.</title>
        <authorList>
            <person name="Manzoor S."/>
            <person name="Abbas S."/>
            <person name="Arshad M."/>
            <person name="Li W.J."/>
            <person name="Ahmed I."/>
        </authorList>
    </citation>
    <scope>NUCLEOTIDE SEQUENCE [LARGE SCALE GENOMIC DNA]</scope>
    <source>
        <strain evidence="7 8">KACC 15558</strain>
    </source>
</reference>
<evidence type="ECO:0000256" key="5">
    <source>
        <dbReference type="SAM" id="MobiDB-lite"/>
    </source>
</evidence>
<evidence type="ECO:0000256" key="1">
    <source>
        <dbReference type="ARBA" id="ARBA00022714"/>
    </source>
</evidence>
<keyword evidence="1" id="KW-0001">2Fe-2S</keyword>